<accession>A0ABW5AXL2</accession>
<evidence type="ECO:0008006" key="4">
    <source>
        <dbReference type="Google" id="ProtNLM"/>
    </source>
</evidence>
<evidence type="ECO:0000313" key="3">
    <source>
        <dbReference type="Proteomes" id="UP001597344"/>
    </source>
</evidence>
<keyword evidence="1" id="KW-0732">Signal</keyword>
<gene>
    <name evidence="2" type="ORF">ACFSJT_10320</name>
</gene>
<protein>
    <recommendedName>
        <fullName evidence="4">DUF2846 domain-containing protein</fullName>
    </recommendedName>
</protein>
<dbReference type="RefSeq" id="WP_378320175.1">
    <property type="nucleotide sequence ID" value="NZ_JBHUHY010000007.1"/>
</dbReference>
<evidence type="ECO:0000313" key="2">
    <source>
        <dbReference type="EMBL" id="MFD2187182.1"/>
    </source>
</evidence>
<reference evidence="3" key="1">
    <citation type="journal article" date="2019" name="Int. J. Syst. Evol. Microbiol.">
        <title>The Global Catalogue of Microorganisms (GCM) 10K type strain sequencing project: providing services to taxonomists for standard genome sequencing and annotation.</title>
        <authorList>
            <consortium name="The Broad Institute Genomics Platform"/>
            <consortium name="The Broad Institute Genome Sequencing Center for Infectious Disease"/>
            <person name="Wu L."/>
            <person name="Ma J."/>
        </authorList>
    </citation>
    <scope>NUCLEOTIDE SEQUENCE [LARGE SCALE GENOMIC DNA]</scope>
    <source>
        <strain evidence="3">DT92</strain>
    </source>
</reference>
<evidence type="ECO:0000256" key="1">
    <source>
        <dbReference type="SAM" id="SignalP"/>
    </source>
</evidence>
<sequence length="228" mass="26499">MKKLFVFCIVVVSHFFISAQVATGSGIGPGEMSMASPYGTTQIFVTDPSEDPVQGHRYYEERNKLAVVYINDKRARRCLIRYNAFNDEIEITENDKVFNILKLDDIKIVLEDDEYFYKIFDSEEGKRFFILRNKGKVSFAKRVEKSVKLGKVATSGYEKDTPSKYVTKRKYFIINEKGEVKNIKKLKKKDILALLDKKTELEQYATSEKLSFKNEEDLVKIIDYYNTL</sequence>
<organism evidence="2 3">
    <name type="scientific">Aquimarina celericrescens</name>
    <dbReference type="NCBI Taxonomy" id="1964542"/>
    <lineage>
        <taxon>Bacteria</taxon>
        <taxon>Pseudomonadati</taxon>
        <taxon>Bacteroidota</taxon>
        <taxon>Flavobacteriia</taxon>
        <taxon>Flavobacteriales</taxon>
        <taxon>Flavobacteriaceae</taxon>
        <taxon>Aquimarina</taxon>
    </lineage>
</organism>
<dbReference type="EMBL" id="JBHUHY010000007">
    <property type="protein sequence ID" value="MFD2187182.1"/>
    <property type="molecule type" value="Genomic_DNA"/>
</dbReference>
<feature type="chain" id="PRO_5046991311" description="DUF2846 domain-containing protein" evidence="1">
    <location>
        <begin position="20"/>
        <end position="228"/>
    </location>
</feature>
<name>A0ABW5AXL2_9FLAO</name>
<proteinExistence type="predicted"/>
<comment type="caution">
    <text evidence="2">The sequence shown here is derived from an EMBL/GenBank/DDBJ whole genome shotgun (WGS) entry which is preliminary data.</text>
</comment>
<feature type="signal peptide" evidence="1">
    <location>
        <begin position="1"/>
        <end position="19"/>
    </location>
</feature>
<dbReference type="Proteomes" id="UP001597344">
    <property type="component" value="Unassembled WGS sequence"/>
</dbReference>
<keyword evidence="3" id="KW-1185">Reference proteome</keyword>